<reference evidence="2" key="1">
    <citation type="submission" date="2022-03" db="EMBL/GenBank/DDBJ databases">
        <authorList>
            <person name="Lindestad O."/>
        </authorList>
    </citation>
    <scope>NUCLEOTIDE SEQUENCE</scope>
</reference>
<dbReference type="GO" id="GO:0035197">
    <property type="term" value="F:siRNA binding"/>
    <property type="evidence" value="ECO:0007669"/>
    <property type="project" value="TreeGrafter"/>
</dbReference>
<name>A0A8S4S276_9NEOP</name>
<comment type="caution">
    <text evidence="2">The sequence shown here is derived from an EMBL/GenBank/DDBJ whole genome shotgun (WGS) entry which is preliminary data.</text>
</comment>
<keyword evidence="3" id="KW-1185">Reference proteome</keyword>
<dbReference type="GO" id="GO:0031048">
    <property type="term" value="P:regulatory ncRNA-mediated heterochromatin formation"/>
    <property type="evidence" value="ECO:0007669"/>
    <property type="project" value="TreeGrafter"/>
</dbReference>
<dbReference type="InterPro" id="IPR048263">
    <property type="entry name" value="Arb2"/>
</dbReference>
<sequence length="321" mass="36267">MSKLLRFCKQSLAKGEKRFSVNGPGRKNQTHKQTMNINKTITELGYAFNADGQLRKIDENGQPGDKQFQFTISNDHQECQAHYEVLGTAITQYIYNLLEKEGLYKLPVPKGSTEDNGTFIFVSKDYDKQDVLMVLIHGSGAVRAGQWARSLIINDCIDTGTQIPYIRQAIKRGYGIMVLNCNDNYREDKKIQHSSTAEEHTVYVWDAYITNTKASNIVIVAHSYGGVITVMLAETQKKQFEKRVKAVALTDSVHGFSGAKLSKHLKRISKNWISSTSPLDTPMKTPEFDITRVSAGHPKHEMTSCKCIDSVFTFFEEKLRE</sequence>
<evidence type="ECO:0000259" key="1">
    <source>
        <dbReference type="Pfam" id="PF22749"/>
    </source>
</evidence>
<feature type="domain" description="Arb2" evidence="1">
    <location>
        <begin position="38"/>
        <end position="186"/>
    </location>
</feature>
<dbReference type="AlphaFoldDB" id="A0A8S4S276"/>
<organism evidence="2 3">
    <name type="scientific">Pararge aegeria aegeria</name>
    <dbReference type="NCBI Taxonomy" id="348720"/>
    <lineage>
        <taxon>Eukaryota</taxon>
        <taxon>Metazoa</taxon>
        <taxon>Ecdysozoa</taxon>
        <taxon>Arthropoda</taxon>
        <taxon>Hexapoda</taxon>
        <taxon>Insecta</taxon>
        <taxon>Pterygota</taxon>
        <taxon>Neoptera</taxon>
        <taxon>Endopterygota</taxon>
        <taxon>Lepidoptera</taxon>
        <taxon>Glossata</taxon>
        <taxon>Ditrysia</taxon>
        <taxon>Papilionoidea</taxon>
        <taxon>Nymphalidae</taxon>
        <taxon>Satyrinae</taxon>
        <taxon>Satyrini</taxon>
        <taxon>Parargina</taxon>
        <taxon>Pararge</taxon>
    </lineage>
</organism>
<dbReference type="GO" id="GO:0005634">
    <property type="term" value="C:nucleus"/>
    <property type="evidence" value="ECO:0007669"/>
    <property type="project" value="TreeGrafter"/>
</dbReference>
<dbReference type="InterPro" id="IPR029058">
    <property type="entry name" value="AB_hydrolase_fold"/>
</dbReference>
<feature type="domain" description="Arb2" evidence="1">
    <location>
        <begin position="187"/>
        <end position="279"/>
    </location>
</feature>
<evidence type="ECO:0000313" key="2">
    <source>
        <dbReference type="EMBL" id="CAH2244670.1"/>
    </source>
</evidence>
<dbReference type="SUPFAM" id="SSF53474">
    <property type="entry name" value="alpha/beta-Hydrolases"/>
    <property type="match status" value="1"/>
</dbReference>
<accession>A0A8S4S276</accession>
<gene>
    <name evidence="2" type="primary">jg1330</name>
    <name evidence="2" type="ORF">PAEG_LOCUS20590</name>
</gene>
<dbReference type="Gene3D" id="3.40.50.1820">
    <property type="entry name" value="alpha/beta hydrolase"/>
    <property type="match status" value="1"/>
</dbReference>
<dbReference type="EMBL" id="CAKXAJ010025840">
    <property type="protein sequence ID" value="CAH2244670.1"/>
    <property type="molecule type" value="Genomic_DNA"/>
</dbReference>
<proteinExistence type="predicted"/>
<dbReference type="InterPro" id="IPR053858">
    <property type="entry name" value="Arb2_dom"/>
</dbReference>
<dbReference type="PANTHER" id="PTHR21357">
    <property type="entry name" value="FAM172 FAMILY PROTEIN HOMOLOG CG10038"/>
    <property type="match status" value="1"/>
</dbReference>
<dbReference type="OrthoDB" id="421951at2759"/>
<dbReference type="Pfam" id="PF22749">
    <property type="entry name" value="Arb2"/>
    <property type="match status" value="2"/>
</dbReference>
<dbReference type="PANTHER" id="PTHR21357:SF4">
    <property type="entry name" value="FAM172 FAMILY PROTEIN HOMOLOG CG10038"/>
    <property type="match status" value="1"/>
</dbReference>
<evidence type="ECO:0000313" key="3">
    <source>
        <dbReference type="Proteomes" id="UP000838756"/>
    </source>
</evidence>
<protein>
    <submittedName>
        <fullName evidence="2">Jg1330 protein</fullName>
    </submittedName>
</protein>
<dbReference type="Proteomes" id="UP000838756">
    <property type="component" value="Unassembled WGS sequence"/>
</dbReference>